<dbReference type="GeneID" id="95327364"/>
<proteinExistence type="predicted"/>
<reference evidence="1 2" key="1">
    <citation type="journal article" date="2017" name="Elife">
        <title>Extensive horizontal gene transfer in cheese-associated bacteria.</title>
        <authorList>
            <person name="Bonham K.S."/>
            <person name="Wolfe B.E."/>
            <person name="Dutton R.J."/>
        </authorList>
    </citation>
    <scope>NUCLEOTIDE SEQUENCE [LARGE SCALE GENOMIC DNA]</scope>
    <source>
        <strain evidence="1 2">341_9</strain>
    </source>
</reference>
<organism evidence="1 2">
    <name type="scientific">Brachybacterium alimentarium</name>
    <dbReference type="NCBI Taxonomy" id="47845"/>
    <lineage>
        <taxon>Bacteria</taxon>
        <taxon>Bacillati</taxon>
        <taxon>Actinomycetota</taxon>
        <taxon>Actinomycetes</taxon>
        <taxon>Micrococcales</taxon>
        <taxon>Dermabacteraceae</taxon>
        <taxon>Brachybacterium</taxon>
    </lineage>
</organism>
<keyword evidence="2" id="KW-1185">Reference proteome</keyword>
<name>A0A2A3YJN3_9MICO</name>
<gene>
    <name evidence="1" type="ORF">CIK66_08500</name>
</gene>
<dbReference type="Proteomes" id="UP000218598">
    <property type="component" value="Unassembled WGS sequence"/>
</dbReference>
<dbReference type="OrthoDB" id="4794503at2"/>
<evidence type="ECO:0000313" key="1">
    <source>
        <dbReference type="EMBL" id="PCC39305.1"/>
    </source>
</evidence>
<comment type="caution">
    <text evidence="1">The sequence shown here is derived from an EMBL/GenBank/DDBJ whole genome shotgun (WGS) entry which is preliminary data.</text>
</comment>
<sequence length="108" mass="11301">MVSALIGIALILLIALVTVALGSLTRLLAARIAAPRALEEIPLTPLERIALGNEIIARDLQPDDIHPVARTAAPGALARGAHADAADAPVQRQDLAVRYPEIAAHALR</sequence>
<accession>A0A2A3YJN3</accession>
<dbReference type="AlphaFoldDB" id="A0A2A3YJN3"/>
<dbReference type="EMBL" id="NRGR01000015">
    <property type="protein sequence ID" value="PCC39305.1"/>
    <property type="molecule type" value="Genomic_DNA"/>
</dbReference>
<evidence type="ECO:0000313" key="2">
    <source>
        <dbReference type="Proteomes" id="UP000218598"/>
    </source>
</evidence>
<protein>
    <submittedName>
        <fullName evidence="1">Uncharacterized protein</fullName>
    </submittedName>
</protein>
<dbReference type="RefSeq" id="WP_096164732.1">
    <property type="nucleotide sequence ID" value="NZ_JBQQHC010000005.1"/>
</dbReference>